<accession>B7IEK3</accession>
<dbReference type="InterPro" id="IPR006665">
    <property type="entry name" value="OmpA-like"/>
</dbReference>
<dbReference type="KEGG" id="taf:THA_9"/>
<dbReference type="Proteomes" id="UP000002453">
    <property type="component" value="Chromosome"/>
</dbReference>
<feature type="domain" description="OmpA-like" evidence="2">
    <location>
        <begin position="73"/>
        <end position="204"/>
    </location>
</feature>
<keyword evidence="4" id="KW-1185">Reference proteome</keyword>
<reference evidence="3 4" key="1">
    <citation type="journal article" date="2009" name="J. Bacteriol.">
        <title>The genome of Thermosipho africanus TCF52B: lateral genetic connections to the Firmicutes and Archaea.</title>
        <authorList>
            <person name="Nesboe C.L."/>
            <person name="Bapteste E."/>
            <person name="Curtis B."/>
            <person name="Dahle H."/>
            <person name="Lopez P."/>
            <person name="Macleod D."/>
            <person name="Dlutek M."/>
            <person name="Bowman S."/>
            <person name="Zhaxybayeva O."/>
            <person name="Birkeland N.-K."/>
            <person name="Doolittle W.F."/>
        </authorList>
    </citation>
    <scope>NUCLEOTIDE SEQUENCE [LARGE SCALE GENOMIC DNA]</scope>
    <source>
        <strain evidence="3 4">TCF52B</strain>
    </source>
</reference>
<evidence type="ECO:0000259" key="2">
    <source>
        <dbReference type="PROSITE" id="PS51123"/>
    </source>
</evidence>
<dbReference type="GO" id="GO:0016020">
    <property type="term" value="C:membrane"/>
    <property type="evidence" value="ECO:0007669"/>
    <property type="project" value="UniProtKB-UniRule"/>
</dbReference>
<evidence type="ECO:0000313" key="4">
    <source>
        <dbReference type="Proteomes" id="UP000002453"/>
    </source>
</evidence>
<dbReference type="STRING" id="484019.THA_9"/>
<dbReference type="RefSeq" id="WP_012579291.1">
    <property type="nucleotide sequence ID" value="NC_011653.1"/>
</dbReference>
<dbReference type="PROSITE" id="PS51123">
    <property type="entry name" value="OMPA_2"/>
    <property type="match status" value="1"/>
</dbReference>
<dbReference type="Gene3D" id="3.30.1330.60">
    <property type="entry name" value="OmpA-like domain"/>
    <property type="match status" value="1"/>
</dbReference>
<dbReference type="InterPro" id="IPR050330">
    <property type="entry name" value="Bact_OuterMem_StrucFunc"/>
</dbReference>
<evidence type="ECO:0000256" key="1">
    <source>
        <dbReference type="PROSITE-ProRule" id="PRU00473"/>
    </source>
</evidence>
<name>B7IEK3_THEAB</name>
<dbReference type="InterPro" id="IPR036737">
    <property type="entry name" value="OmpA-like_sf"/>
</dbReference>
<dbReference type="Pfam" id="PF00691">
    <property type="entry name" value="OmpA"/>
    <property type="match status" value="1"/>
</dbReference>
<dbReference type="OrthoDB" id="9789430at2"/>
<dbReference type="CDD" id="cd07185">
    <property type="entry name" value="OmpA_C-like"/>
    <property type="match status" value="1"/>
</dbReference>
<keyword evidence="1" id="KW-0472">Membrane</keyword>
<dbReference type="AlphaFoldDB" id="B7IEK3"/>
<dbReference type="PANTHER" id="PTHR30329">
    <property type="entry name" value="STATOR ELEMENT OF FLAGELLAR MOTOR COMPLEX"/>
    <property type="match status" value="1"/>
</dbReference>
<dbReference type="EMBL" id="CP001185">
    <property type="protein sequence ID" value="ACJ74517.1"/>
    <property type="molecule type" value="Genomic_DNA"/>
</dbReference>
<protein>
    <submittedName>
        <fullName evidence="3">Chemotaxis protein MotB, putative</fullName>
    </submittedName>
</protein>
<dbReference type="SUPFAM" id="SSF103088">
    <property type="entry name" value="OmpA-like"/>
    <property type="match status" value="1"/>
</dbReference>
<proteinExistence type="predicted"/>
<gene>
    <name evidence="3" type="ordered locus">THA_9</name>
</gene>
<evidence type="ECO:0000313" key="3">
    <source>
        <dbReference type="EMBL" id="ACJ74517.1"/>
    </source>
</evidence>
<organism evidence="3 4">
    <name type="scientific">Thermosipho africanus (strain TCF52B)</name>
    <dbReference type="NCBI Taxonomy" id="484019"/>
    <lineage>
        <taxon>Bacteria</taxon>
        <taxon>Thermotogati</taxon>
        <taxon>Thermotogota</taxon>
        <taxon>Thermotogae</taxon>
        <taxon>Thermotogales</taxon>
        <taxon>Fervidobacteriaceae</taxon>
        <taxon>Thermosipho</taxon>
    </lineage>
</organism>
<dbReference type="PANTHER" id="PTHR30329:SF21">
    <property type="entry name" value="LIPOPROTEIN YIAD-RELATED"/>
    <property type="match status" value="1"/>
</dbReference>
<dbReference type="HOGENOM" id="CLU_016890_13_2_0"/>
<dbReference type="eggNOG" id="COG2885">
    <property type="taxonomic scope" value="Bacteria"/>
</dbReference>
<sequence length="217" mass="25520">MNRKFNPWISYSDLFSALLLIFVLLLSLTLLQYTYAIQNKETRLKEIIGIKAKIVEELVNTFKDLDLEIQVDPNSGAIIINNDILFNYNDYTLSTKGKNILLKVIKTYLNVILKPEYETYIAEFYLEGNSDPTGTYEYNIDLSMKRAFEVFKYLRENLDEIPYQELFFKKLVVSGKGYNNPIIENGKINYTKSRRVELKFTLKDQEMIKEILEIFQN</sequence>